<name>A0ABZ1BUM5_9FIRM</name>
<evidence type="ECO:0000313" key="3">
    <source>
        <dbReference type="Proteomes" id="UP001332192"/>
    </source>
</evidence>
<evidence type="ECO:0000313" key="2">
    <source>
        <dbReference type="EMBL" id="WRP16474.1"/>
    </source>
</evidence>
<gene>
    <name evidence="2" type="ORF">U7230_10240</name>
</gene>
<dbReference type="RefSeq" id="WP_324715747.1">
    <property type="nucleotide sequence ID" value="NZ_CP141615.1"/>
</dbReference>
<proteinExistence type="predicted"/>
<protein>
    <submittedName>
        <fullName evidence="2">Uncharacterized protein</fullName>
    </submittedName>
</protein>
<reference evidence="2 3" key="1">
    <citation type="journal article" date="2024" name="Front. Microbiol.">
        <title>Novel thermophilic genera Geochorda gen. nov. and Carboxydochorda gen. nov. from the deep terrestrial subsurface reveal the ecophysiological diversity in the class Limnochordia.</title>
        <authorList>
            <person name="Karnachuk O.V."/>
            <person name="Lukina A.P."/>
            <person name="Avakyan M.R."/>
            <person name="Kadnikov V.V."/>
            <person name="Begmatov S."/>
            <person name="Beletsky A.V."/>
            <person name="Vlasova K.G."/>
            <person name="Novikov A.A."/>
            <person name="Shcherbakova V.A."/>
            <person name="Mardanov A.V."/>
            <person name="Ravin N.V."/>
        </authorList>
    </citation>
    <scope>NUCLEOTIDE SEQUENCE [LARGE SCALE GENOMIC DNA]</scope>
    <source>
        <strain evidence="2 3">L945</strain>
    </source>
</reference>
<organism evidence="2 3">
    <name type="scientific">Carboxydichorda subterranea</name>
    <dbReference type="NCBI Taxonomy" id="3109565"/>
    <lineage>
        <taxon>Bacteria</taxon>
        <taxon>Bacillati</taxon>
        <taxon>Bacillota</taxon>
        <taxon>Limnochordia</taxon>
        <taxon>Limnochordales</taxon>
        <taxon>Geochordaceae</taxon>
        <taxon>Carboxydichorda</taxon>
    </lineage>
</organism>
<evidence type="ECO:0000256" key="1">
    <source>
        <dbReference type="SAM" id="MobiDB-lite"/>
    </source>
</evidence>
<dbReference type="Proteomes" id="UP001332192">
    <property type="component" value="Chromosome"/>
</dbReference>
<keyword evidence="3" id="KW-1185">Reference proteome</keyword>
<accession>A0ABZ1BUM5</accession>
<dbReference type="EMBL" id="CP141615">
    <property type="protein sequence ID" value="WRP16474.1"/>
    <property type="molecule type" value="Genomic_DNA"/>
</dbReference>
<feature type="region of interest" description="Disordered" evidence="1">
    <location>
        <begin position="153"/>
        <end position="179"/>
    </location>
</feature>
<sequence>MKHHEVPDKVWLPWVREGPYLVRRQHLVARDEGLVSVCPVPVGQQIRGLCKATLEELADALSRDVWETARKLARTLVEGRPYRLIERDHQRARRDLATLHEALMALCRAGLVQVYCRNRRRAETRWEVRHVDLTNWGRAVLIALEAVPIPGMDHKTGAPGSRNGHHARVSRAGGTRPVT</sequence>